<organism evidence="2 3">
    <name type="scientific">Sesamum alatum</name>
    <dbReference type="NCBI Taxonomy" id="300844"/>
    <lineage>
        <taxon>Eukaryota</taxon>
        <taxon>Viridiplantae</taxon>
        <taxon>Streptophyta</taxon>
        <taxon>Embryophyta</taxon>
        <taxon>Tracheophyta</taxon>
        <taxon>Spermatophyta</taxon>
        <taxon>Magnoliopsida</taxon>
        <taxon>eudicotyledons</taxon>
        <taxon>Gunneridae</taxon>
        <taxon>Pentapetalae</taxon>
        <taxon>asterids</taxon>
        <taxon>lamiids</taxon>
        <taxon>Lamiales</taxon>
        <taxon>Pedaliaceae</taxon>
        <taxon>Sesamum</taxon>
    </lineage>
</organism>
<protein>
    <submittedName>
        <fullName evidence="2">Uncharacterized protein</fullName>
    </submittedName>
</protein>
<comment type="caution">
    <text evidence="2">The sequence shown here is derived from an EMBL/GenBank/DDBJ whole genome shotgun (WGS) entry which is preliminary data.</text>
</comment>
<evidence type="ECO:0000256" key="1">
    <source>
        <dbReference type="SAM" id="MobiDB-lite"/>
    </source>
</evidence>
<proteinExistence type="predicted"/>
<name>A0AAE1YJ87_9LAMI</name>
<feature type="compositionally biased region" description="Basic residues" evidence="1">
    <location>
        <begin position="1"/>
        <end position="11"/>
    </location>
</feature>
<sequence length="253" mass="28081">MFKWIRTKRRVRSEGEGEDGQNSRSKAFSLGKGSTDKRGRTNGGLDLWNKSMDLGFGGSSLEEGALPSRGTFLVKQGKLSNCSKPVVEDLSALYPLKSYEVEYWYPASTSEAKELASIPSAKREDSAGDLALKGEGRVECQQTFIIELTRPDPFWECLVPKSLNGYDSSCGRGNRDTKIFSHCGVEGHTVDYYYDLHGRSSALPHYANHALTSDTKGTQTSMSGRDGTSDSLVLSKELYMKFLQFQDTTQQHF</sequence>
<gene>
    <name evidence="2" type="ORF">Salat_0843300</name>
</gene>
<dbReference type="AlphaFoldDB" id="A0AAE1YJ87"/>
<reference evidence="2" key="1">
    <citation type="submission" date="2020-06" db="EMBL/GenBank/DDBJ databases">
        <authorList>
            <person name="Li T."/>
            <person name="Hu X."/>
            <person name="Zhang T."/>
            <person name="Song X."/>
            <person name="Zhang H."/>
            <person name="Dai N."/>
            <person name="Sheng W."/>
            <person name="Hou X."/>
            <person name="Wei L."/>
        </authorList>
    </citation>
    <scope>NUCLEOTIDE SEQUENCE</scope>
    <source>
        <strain evidence="2">3651</strain>
        <tissue evidence="2">Leaf</tissue>
    </source>
</reference>
<dbReference type="Proteomes" id="UP001293254">
    <property type="component" value="Unassembled WGS sequence"/>
</dbReference>
<evidence type="ECO:0000313" key="2">
    <source>
        <dbReference type="EMBL" id="KAK4430816.1"/>
    </source>
</evidence>
<evidence type="ECO:0000313" key="3">
    <source>
        <dbReference type="Proteomes" id="UP001293254"/>
    </source>
</evidence>
<feature type="region of interest" description="Disordered" evidence="1">
    <location>
        <begin position="1"/>
        <end position="44"/>
    </location>
</feature>
<reference evidence="2" key="2">
    <citation type="journal article" date="2024" name="Plant">
        <title>Genomic evolution and insights into agronomic trait innovations of Sesamum species.</title>
        <authorList>
            <person name="Miao H."/>
            <person name="Wang L."/>
            <person name="Qu L."/>
            <person name="Liu H."/>
            <person name="Sun Y."/>
            <person name="Le M."/>
            <person name="Wang Q."/>
            <person name="Wei S."/>
            <person name="Zheng Y."/>
            <person name="Lin W."/>
            <person name="Duan Y."/>
            <person name="Cao H."/>
            <person name="Xiong S."/>
            <person name="Wang X."/>
            <person name="Wei L."/>
            <person name="Li C."/>
            <person name="Ma Q."/>
            <person name="Ju M."/>
            <person name="Zhao R."/>
            <person name="Li G."/>
            <person name="Mu C."/>
            <person name="Tian Q."/>
            <person name="Mei H."/>
            <person name="Zhang T."/>
            <person name="Gao T."/>
            <person name="Zhang H."/>
        </authorList>
    </citation>
    <scope>NUCLEOTIDE SEQUENCE</scope>
    <source>
        <strain evidence="2">3651</strain>
    </source>
</reference>
<keyword evidence="3" id="KW-1185">Reference proteome</keyword>
<dbReference type="EMBL" id="JACGWO010000003">
    <property type="protein sequence ID" value="KAK4430816.1"/>
    <property type="molecule type" value="Genomic_DNA"/>
</dbReference>
<accession>A0AAE1YJ87</accession>